<dbReference type="InterPro" id="IPR036188">
    <property type="entry name" value="FAD/NAD-bd_sf"/>
</dbReference>
<dbReference type="PANTHER" id="PTHR42887:SF2">
    <property type="entry name" value="OS12G0638800 PROTEIN"/>
    <property type="match status" value="1"/>
</dbReference>
<sequence length="421" mass="46919">MFDVIIVGGGAAGFYAAIHIAENAPHWKIAILERGKTVLSKVKVSGGGRCNVTHGEYDVKELVKNYPRGRKELLGPFYTHAPLDVMAFFEKRGVSLKVEKDGRVFPKSNSSQTIIDCFLNEAKRLGIQILKNSAVKHLSQDNQIWTVTTKNKHYSARKLLLATGSSSKIWKELEQLGHTIVAPVPSLFTFNIKDDRLKGIQGITANVSAEILGRTLFPTKTNIQLKSKVKEEPVLQEEGPVLITHWGLSGPVILRLSAWGANVLHDYGYAFRLNINWTPEYSTGSMEAYLRKVKELEAKKTVLRTHAVDMPRRLWTKLVNAAGIEKEDKWADITKEKLQGLAQQLTASSFRVEGKSTFKEEFVTAGGVDLKEINFKTFESKIHPNLYFAGEIINVDAITGGFNFQNAWTGAYIAAQAITFE</sequence>
<feature type="domain" description="RsdA/BaiN/AoA(So)-like insert" evidence="5">
    <location>
        <begin position="185"/>
        <end position="363"/>
    </location>
</feature>
<dbReference type="Pfam" id="PF03486">
    <property type="entry name" value="HI0933_like"/>
    <property type="match status" value="1"/>
</dbReference>
<dbReference type="InterPro" id="IPR057661">
    <property type="entry name" value="RsdA/BaiN/AoA(So)_Rossmann"/>
</dbReference>
<evidence type="ECO:0000256" key="2">
    <source>
        <dbReference type="ARBA" id="ARBA00022630"/>
    </source>
</evidence>
<evidence type="ECO:0000313" key="6">
    <source>
        <dbReference type="EMBL" id="RDY59453.1"/>
    </source>
</evidence>
<dbReference type="PRINTS" id="PR00411">
    <property type="entry name" value="PNDRDTASEI"/>
</dbReference>
<dbReference type="PANTHER" id="PTHR42887">
    <property type="entry name" value="OS12G0638800 PROTEIN"/>
    <property type="match status" value="1"/>
</dbReference>
<dbReference type="InterPro" id="IPR055178">
    <property type="entry name" value="RsdA/BaiN/AoA(So)-like_dom"/>
</dbReference>
<keyword evidence="7" id="KW-1185">Reference proteome</keyword>
<dbReference type="InterPro" id="IPR023166">
    <property type="entry name" value="BaiN-like_dom_sf"/>
</dbReference>
<accession>A0A371JPU5</accession>
<comment type="cofactor">
    <cofactor evidence="1">
        <name>FAD</name>
        <dbReference type="ChEBI" id="CHEBI:57692"/>
    </cofactor>
</comment>
<gene>
    <name evidence="6" type="ORF">DX873_08690</name>
</gene>
<evidence type="ECO:0000256" key="3">
    <source>
        <dbReference type="ARBA" id="ARBA00022827"/>
    </source>
</evidence>
<dbReference type="EMBL" id="QTJX01000002">
    <property type="protein sequence ID" value="RDY59453.1"/>
    <property type="molecule type" value="Genomic_DNA"/>
</dbReference>
<keyword evidence="3" id="KW-0274">FAD</keyword>
<dbReference type="SUPFAM" id="SSF160996">
    <property type="entry name" value="HI0933 insert domain-like"/>
    <property type="match status" value="1"/>
</dbReference>
<protein>
    <submittedName>
        <fullName evidence="6">NAD(P)/FAD-dependent oxidoreductase</fullName>
    </submittedName>
</protein>
<proteinExistence type="predicted"/>
<keyword evidence="2" id="KW-0285">Flavoprotein</keyword>
<dbReference type="OrthoDB" id="9773233at2"/>
<dbReference type="Proteomes" id="UP000261828">
    <property type="component" value="Unassembled WGS sequence"/>
</dbReference>
<reference evidence="6 7" key="1">
    <citation type="submission" date="2018-08" db="EMBL/GenBank/DDBJ databases">
        <title>Muricauda nanhaiensis sp. nov., isolated from seawater of the South China Sea.</title>
        <authorList>
            <person name="Dang Y."/>
        </authorList>
    </citation>
    <scope>NUCLEOTIDE SEQUENCE [LARGE SCALE GENOMIC DNA]</scope>
    <source>
        <strain evidence="6 7">SM1704</strain>
    </source>
</reference>
<dbReference type="Pfam" id="PF22780">
    <property type="entry name" value="HI0933_like_1st"/>
    <property type="match status" value="1"/>
</dbReference>
<dbReference type="Gene3D" id="3.50.50.60">
    <property type="entry name" value="FAD/NAD(P)-binding domain"/>
    <property type="match status" value="1"/>
</dbReference>
<dbReference type="NCBIfam" id="TIGR00275">
    <property type="entry name" value="aminoacetone oxidase family FAD-binding enzyme"/>
    <property type="match status" value="1"/>
</dbReference>
<evidence type="ECO:0000256" key="1">
    <source>
        <dbReference type="ARBA" id="ARBA00001974"/>
    </source>
</evidence>
<dbReference type="AlphaFoldDB" id="A0A371JPU5"/>
<dbReference type="InterPro" id="IPR004792">
    <property type="entry name" value="BaiN-like"/>
</dbReference>
<name>A0A371JPU5_9FLAO</name>
<evidence type="ECO:0000259" key="5">
    <source>
        <dbReference type="Pfam" id="PF22780"/>
    </source>
</evidence>
<dbReference type="PRINTS" id="PR00368">
    <property type="entry name" value="FADPNR"/>
</dbReference>
<dbReference type="Gene3D" id="2.40.30.10">
    <property type="entry name" value="Translation factors"/>
    <property type="match status" value="1"/>
</dbReference>
<dbReference type="Gene3D" id="1.10.8.260">
    <property type="entry name" value="HI0933 insert domain-like"/>
    <property type="match status" value="1"/>
</dbReference>
<evidence type="ECO:0000313" key="7">
    <source>
        <dbReference type="Proteomes" id="UP000261828"/>
    </source>
</evidence>
<dbReference type="RefSeq" id="WP_116184068.1">
    <property type="nucleotide sequence ID" value="NZ_QTJX01000002.1"/>
</dbReference>
<organism evidence="6 7">
    <name type="scientific">Flagellimonas nanhaiensis</name>
    <dbReference type="NCBI Taxonomy" id="2292706"/>
    <lineage>
        <taxon>Bacteria</taxon>
        <taxon>Pseudomonadati</taxon>
        <taxon>Bacteroidota</taxon>
        <taxon>Flavobacteriia</taxon>
        <taxon>Flavobacteriales</taxon>
        <taxon>Flavobacteriaceae</taxon>
        <taxon>Flagellimonas</taxon>
    </lineage>
</organism>
<evidence type="ECO:0000259" key="4">
    <source>
        <dbReference type="Pfam" id="PF03486"/>
    </source>
</evidence>
<dbReference type="SUPFAM" id="SSF51905">
    <property type="entry name" value="FAD/NAD(P)-binding domain"/>
    <property type="match status" value="1"/>
</dbReference>
<comment type="caution">
    <text evidence="6">The sequence shown here is derived from an EMBL/GenBank/DDBJ whole genome shotgun (WGS) entry which is preliminary data.</text>
</comment>
<feature type="domain" description="RsdA/BaiN/AoA(So)-like Rossmann fold-like" evidence="4">
    <location>
        <begin position="3"/>
        <end position="416"/>
    </location>
</feature>